<dbReference type="EMBL" id="DF196780">
    <property type="protein sequence ID" value="GAC75247.1"/>
    <property type="molecule type" value="Genomic_DNA"/>
</dbReference>
<protein>
    <submittedName>
        <fullName evidence="3">Enoyl-coa hydratase</fullName>
    </submittedName>
</protein>
<reference evidence="4" key="1">
    <citation type="journal article" date="2013" name="Genome Announc.">
        <title>Genome sequence of the basidiomycetous yeast Pseudozyma antarctica T-34, a producer of the glycolipid biosurfactants mannosylerythritol lipids.</title>
        <authorList>
            <person name="Morita T."/>
            <person name="Koike H."/>
            <person name="Koyama Y."/>
            <person name="Hagiwara H."/>
            <person name="Ito E."/>
            <person name="Fukuoka T."/>
            <person name="Imura T."/>
            <person name="Machida M."/>
            <person name="Kitamoto D."/>
        </authorList>
    </citation>
    <scope>NUCLEOTIDE SEQUENCE [LARGE SCALE GENOMIC DNA]</scope>
    <source>
        <strain evidence="4">T-34</strain>
    </source>
</reference>
<evidence type="ECO:0000256" key="2">
    <source>
        <dbReference type="SAM" id="MobiDB-lite"/>
    </source>
</evidence>
<organism evidence="3 4">
    <name type="scientific">Pseudozyma antarctica (strain T-34)</name>
    <name type="common">Yeast</name>
    <name type="synonym">Candida antarctica</name>
    <dbReference type="NCBI Taxonomy" id="1151754"/>
    <lineage>
        <taxon>Eukaryota</taxon>
        <taxon>Fungi</taxon>
        <taxon>Dikarya</taxon>
        <taxon>Basidiomycota</taxon>
        <taxon>Ustilaginomycotina</taxon>
        <taxon>Ustilaginomycetes</taxon>
        <taxon>Ustilaginales</taxon>
        <taxon>Ustilaginaceae</taxon>
        <taxon>Moesziomyces</taxon>
    </lineage>
</organism>
<dbReference type="CDD" id="cd06558">
    <property type="entry name" value="crotonase-like"/>
    <property type="match status" value="1"/>
</dbReference>
<dbReference type="Gene3D" id="3.90.226.10">
    <property type="entry name" value="2-enoyl-CoA Hydratase, Chain A, domain 1"/>
    <property type="match status" value="1"/>
</dbReference>
<dbReference type="SUPFAM" id="SSF52096">
    <property type="entry name" value="ClpP/crotonase"/>
    <property type="match status" value="1"/>
</dbReference>
<dbReference type="InterPro" id="IPR051053">
    <property type="entry name" value="ECH/Chromodomain_protein"/>
</dbReference>
<name>M9MGI2_PSEA3</name>
<comment type="similarity">
    <text evidence="1">Belongs to the enoyl-CoA hydratase/isomerase family.</text>
</comment>
<dbReference type="InterPro" id="IPR029045">
    <property type="entry name" value="ClpP/crotonase-like_dom_sf"/>
</dbReference>
<dbReference type="Pfam" id="PF00378">
    <property type="entry name" value="ECH_1"/>
    <property type="match status" value="1"/>
</dbReference>
<evidence type="ECO:0000256" key="1">
    <source>
        <dbReference type="ARBA" id="ARBA00005254"/>
    </source>
</evidence>
<feature type="compositionally biased region" description="Low complexity" evidence="2">
    <location>
        <begin position="10"/>
        <end position="20"/>
    </location>
</feature>
<sequence>MQGLVGAHLSPASASPPSSSAMWTAINPHPRVSDVDVARFDYAAYAWQDIKVELRPDGVAIVWLDRAEQYNTFTGPMAFSIVFAFELFDADDRVRVAVITGAGGKVFCAGAYLAQGFGAIADHAQGHRDGGGQVGLAILRCRKPSIAAINGNAIGIGVTMTLSCDFRLVADNAKVGIPFVKRGIAMEACSSYLLPRLVGVSKAMDIILTGEVRAPSDESYAALWTRAPMPQNKVLDESLKLATSLAQNSAVSMALCKAQMWRQLDSPEDAHLLESQGIWETSRLDGLEGAKSFLEKRKPDFPGTMADLDRFAFWPWWKQTEVAKYPRGPESLRAATALAAKSKL</sequence>
<evidence type="ECO:0000313" key="3">
    <source>
        <dbReference type="EMBL" id="GAC75247.1"/>
    </source>
</evidence>
<dbReference type="PANTHER" id="PTHR43684:SF4">
    <property type="entry name" value="ENOYL-COA HYDRATASE_ISOMERASE FAMILY PROTEIN (AFU_ORTHOLOGUE AFUA_1G01890)"/>
    <property type="match status" value="1"/>
</dbReference>
<dbReference type="PANTHER" id="PTHR43684">
    <property type="match status" value="1"/>
</dbReference>
<dbReference type="STRING" id="1151754.M9MGI2"/>
<dbReference type="OrthoDB" id="2018133at2759"/>
<dbReference type="InterPro" id="IPR001753">
    <property type="entry name" value="Enoyl-CoA_hydra/iso"/>
</dbReference>
<feature type="region of interest" description="Disordered" evidence="2">
    <location>
        <begin position="1"/>
        <end position="20"/>
    </location>
</feature>
<proteinExistence type="inferred from homology"/>
<accession>M9MGI2</accession>
<evidence type="ECO:0000313" key="4">
    <source>
        <dbReference type="Proteomes" id="UP000011976"/>
    </source>
</evidence>
<dbReference type="Proteomes" id="UP000011976">
    <property type="component" value="Unassembled WGS sequence"/>
</dbReference>
<dbReference type="AlphaFoldDB" id="M9MGI2"/>
<gene>
    <name evidence="3" type="ORF">PANT_14d00106</name>
</gene>